<sequence length="489" mass="56923">MSKKVPKLTLRQGPREKTPPPLVKWDLNDLEQERWKALTQHHNSFAKSSKLSTHHQPSNIKITPPRALPDPKAKQGNLSARGKEITNKSISPAPLRNTQPRSQSKNSGNTIFEPGQIKRPLLMPSLEVNDNIVLPNGNSLLEKAERNAASEPIDQNSLRFQVKLRKNVEAIHEEDLKAREEQWKEKISKTRDNYEKIKKRNIELEEVMKRYQVGKVSTTEASKEISRLLELKAKTSDEINILIFRKTELEKTINDLHLELEKISLNHESQEKNLSHEIENLKRQITMSENEKIDTVAFNKENLTKRKNELLARRQQLIEKWQTENTDFRQIFSSTDEKKKEIRLQLDFLKAEKEMMKKEKEDLDIKESLLKQEMDVAENNKKTIMLYHNFLDPKMLKNKEALQEIISKCAKLIVDKNKDSESVLPMNEFAQYLLEIKQSIVKRRKELLSNSVSQISILEEQMNNEKLKANKSTGNLSALKRMINNLPRK</sequence>
<feature type="region of interest" description="Disordered" evidence="2">
    <location>
        <begin position="1"/>
        <end position="25"/>
    </location>
</feature>
<dbReference type="Proteomes" id="UP000187209">
    <property type="component" value="Unassembled WGS sequence"/>
</dbReference>
<protein>
    <submittedName>
        <fullName evidence="3">Uncharacterized protein</fullName>
    </submittedName>
</protein>
<accession>A0A1R2CWB5</accession>
<name>A0A1R2CWB5_9CILI</name>
<comment type="caution">
    <text evidence="3">The sequence shown here is derived from an EMBL/GenBank/DDBJ whole genome shotgun (WGS) entry which is preliminary data.</text>
</comment>
<keyword evidence="4" id="KW-1185">Reference proteome</keyword>
<gene>
    <name evidence="3" type="ORF">SteCoe_3762</name>
</gene>
<evidence type="ECO:0000256" key="2">
    <source>
        <dbReference type="SAM" id="MobiDB-lite"/>
    </source>
</evidence>
<dbReference type="EMBL" id="MPUH01000045">
    <property type="protein sequence ID" value="OMJ93297.1"/>
    <property type="molecule type" value="Genomic_DNA"/>
</dbReference>
<keyword evidence="1" id="KW-0175">Coiled coil</keyword>
<reference evidence="3 4" key="1">
    <citation type="submission" date="2016-11" db="EMBL/GenBank/DDBJ databases">
        <title>The macronuclear genome of Stentor coeruleus: a giant cell with tiny introns.</title>
        <authorList>
            <person name="Slabodnick M."/>
            <person name="Ruby J.G."/>
            <person name="Reiff S.B."/>
            <person name="Swart E.C."/>
            <person name="Gosai S."/>
            <person name="Prabakaran S."/>
            <person name="Witkowska E."/>
            <person name="Larue G.E."/>
            <person name="Fisher S."/>
            <person name="Freeman R.M."/>
            <person name="Gunawardena J."/>
            <person name="Chu W."/>
            <person name="Stover N.A."/>
            <person name="Gregory B.D."/>
            <person name="Nowacki M."/>
            <person name="Derisi J."/>
            <person name="Roy S.W."/>
            <person name="Marshall W.F."/>
            <person name="Sood P."/>
        </authorList>
    </citation>
    <scope>NUCLEOTIDE SEQUENCE [LARGE SCALE GENOMIC DNA]</scope>
    <source>
        <strain evidence="3">WM001</strain>
    </source>
</reference>
<evidence type="ECO:0000256" key="1">
    <source>
        <dbReference type="SAM" id="Coils"/>
    </source>
</evidence>
<feature type="compositionally biased region" description="Polar residues" evidence="2">
    <location>
        <begin position="96"/>
        <end position="110"/>
    </location>
</feature>
<feature type="region of interest" description="Disordered" evidence="2">
    <location>
        <begin position="38"/>
        <end position="116"/>
    </location>
</feature>
<dbReference type="AlphaFoldDB" id="A0A1R2CWB5"/>
<feature type="coiled-coil region" evidence="1">
    <location>
        <begin position="246"/>
        <end position="380"/>
    </location>
</feature>
<feature type="compositionally biased region" description="Polar residues" evidence="2">
    <location>
        <begin position="40"/>
        <end position="61"/>
    </location>
</feature>
<evidence type="ECO:0000313" key="4">
    <source>
        <dbReference type="Proteomes" id="UP000187209"/>
    </source>
</evidence>
<feature type="coiled-coil region" evidence="1">
    <location>
        <begin position="173"/>
        <end position="207"/>
    </location>
</feature>
<evidence type="ECO:0000313" key="3">
    <source>
        <dbReference type="EMBL" id="OMJ93297.1"/>
    </source>
</evidence>
<dbReference type="OrthoDB" id="10645746at2759"/>
<proteinExistence type="predicted"/>
<organism evidence="3 4">
    <name type="scientific">Stentor coeruleus</name>
    <dbReference type="NCBI Taxonomy" id="5963"/>
    <lineage>
        <taxon>Eukaryota</taxon>
        <taxon>Sar</taxon>
        <taxon>Alveolata</taxon>
        <taxon>Ciliophora</taxon>
        <taxon>Postciliodesmatophora</taxon>
        <taxon>Heterotrichea</taxon>
        <taxon>Heterotrichida</taxon>
        <taxon>Stentoridae</taxon>
        <taxon>Stentor</taxon>
    </lineage>
</organism>